<feature type="domain" description="ZipA C-terminal FtsZ-binding" evidence="12">
    <location>
        <begin position="207"/>
        <end position="338"/>
    </location>
</feature>
<evidence type="ECO:0000256" key="6">
    <source>
        <dbReference type="ARBA" id="ARBA00023136"/>
    </source>
</evidence>
<evidence type="ECO:0000256" key="1">
    <source>
        <dbReference type="ARBA" id="ARBA00022475"/>
    </source>
</evidence>
<comment type="similarity">
    <text evidence="8">Belongs to the ZipA family.</text>
</comment>
<feature type="compositionally biased region" description="Acidic residues" evidence="10">
    <location>
        <begin position="119"/>
        <end position="130"/>
    </location>
</feature>
<keyword evidence="3 8" id="KW-0132">Cell division</keyword>
<dbReference type="EMBL" id="JALJYF010000001">
    <property type="protein sequence ID" value="MCP1726955.1"/>
    <property type="molecule type" value="Genomic_DNA"/>
</dbReference>
<evidence type="ECO:0000256" key="8">
    <source>
        <dbReference type="RuleBase" id="RU003612"/>
    </source>
</evidence>
<evidence type="ECO:0000256" key="11">
    <source>
        <dbReference type="SAM" id="Phobius"/>
    </source>
</evidence>
<organism evidence="13 14">
    <name type="scientific">Natronospira proteinivora</name>
    <dbReference type="NCBI Taxonomy" id="1807133"/>
    <lineage>
        <taxon>Bacteria</taxon>
        <taxon>Pseudomonadati</taxon>
        <taxon>Pseudomonadota</taxon>
        <taxon>Gammaproteobacteria</taxon>
        <taxon>Natronospirales</taxon>
        <taxon>Natronospiraceae</taxon>
        <taxon>Natronospira</taxon>
    </lineage>
</organism>
<evidence type="ECO:0000259" key="12">
    <source>
        <dbReference type="SMART" id="SM00771"/>
    </source>
</evidence>
<dbReference type="Pfam" id="PF04354">
    <property type="entry name" value="ZipA_C"/>
    <property type="match status" value="1"/>
</dbReference>
<reference evidence="13 14" key="1">
    <citation type="submission" date="2022-03" db="EMBL/GenBank/DDBJ databases">
        <title>Genomic Encyclopedia of Type Strains, Phase III (KMG-III): the genomes of soil and plant-associated and newly described type strains.</title>
        <authorList>
            <person name="Whitman W."/>
        </authorList>
    </citation>
    <scope>NUCLEOTIDE SEQUENCE [LARGE SCALE GENOMIC DNA]</scope>
    <source>
        <strain evidence="13 14">BSker1</strain>
    </source>
</reference>
<keyword evidence="4 9" id="KW-0812">Transmembrane</keyword>
<keyword evidence="14" id="KW-1185">Reference proteome</keyword>
<dbReference type="RefSeq" id="WP_253446058.1">
    <property type="nucleotide sequence ID" value="NZ_JALJYF010000001.1"/>
</dbReference>
<proteinExistence type="inferred from homology"/>
<comment type="caution">
    <text evidence="13">The sequence shown here is derived from an EMBL/GenBank/DDBJ whole genome shotgun (WGS) entry which is preliminary data.</text>
</comment>
<feature type="compositionally biased region" description="Low complexity" evidence="10">
    <location>
        <begin position="167"/>
        <end position="188"/>
    </location>
</feature>
<keyword evidence="7 8" id="KW-0131">Cell cycle</keyword>
<evidence type="ECO:0000313" key="14">
    <source>
        <dbReference type="Proteomes" id="UP001523550"/>
    </source>
</evidence>
<protein>
    <recommendedName>
        <fullName evidence="8">Cell division protein ZipA</fullName>
    </recommendedName>
</protein>
<evidence type="ECO:0000256" key="10">
    <source>
        <dbReference type="SAM" id="MobiDB-lite"/>
    </source>
</evidence>
<accession>A0ABT1G7N0</accession>
<feature type="transmembrane region" description="Helical" evidence="11">
    <location>
        <begin position="6"/>
        <end position="23"/>
    </location>
</feature>
<feature type="region of interest" description="Disordered" evidence="10">
    <location>
        <begin position="30"/>
        <end position="196"/>
    </location>
</feature>
<evidence type="ECO:0000256" key="3">
    <source>
        <dbReference type="ARBA" id="ARBA00022618"/>
    </source>
</evidence>
<dbReference type="PANTHER" id="PTHR38685">
    <property type="entry name" value="CELL DIVISION PROTEIN ZIPA"/>
    <property type="match status" value="1"/>
</dbReference>
<dbReference type="SMART" id="SM00771">
    <property type="entry name" value="ZipA_C"/>
    <property type="match status" value="1"/>
</dbReference>
<keyword evidence="1 9" id="KW-1003">Cell membrane</keyword>
<feature type="compositionally biased region" description="Acidic residues" evidence="10">
    <location>
        <begin position="82"/>
        <end position="97"/>
    </location>
</feature>
<comment type="subcellular location">
    <subcellularLocation>
        <location evidence="9">Cell inner membrane</location>
        <topology evidence="9">Single-pass type I membrane protein</topology>
    </subcellularLocation>
</comment>
<dbReference type="PANTHER" id="PTHR38685:SF1">
    <property type="entry name" value="CELL DIVISION PROTEIN ZIPA"/>
    <property type="match status" value="1"/>
</dbReference>
<dbReference type="GO" id="GO:0051301">
    <property type="term" value="P:cell division"/>
    <property type="evidence" value="ECO:0007669"/>
    <property type="project" value="UniProtKB-KW"/>
</dbReference>
<dbReference type="SUPFAM" id="SSF64383">
    <property type="entry name" value="Cell-division protein ZipA, C-terminal domain"/>
    <property type="match status" value="1"/>
</dbReference>
<keyword evidence="5 11" id="KW-1133">Transmembrane helix</keyword>
<dbReference type="InterPro" id="IPR011919">
    <property type="entry name" value="Cell_div_ZipA"/>
</dbReference>
<evidence type="ECO:0000313" key="13">
    <source>
        <dbReference type="EMBL" id="MCP1726955.1"/>
    </source>
</evidence>
<dbReference type="InterPro" id="IPR007449">
    <property type="entry name" value="ZipA_FtsZ-bd_C"/>
</dbReference>
<dbReference type="Proteomes" id="UP001523550">
    <property type="component" value="Unassembled WGS sequence"/>
</dbReference>
<evidence type="ECO:0000256" key="7">
    <source>
        <dbReference type="ARBA" id="ARBA00023306"/>
    </source>
</evidence>
<evidence type="ECO:0000256" key="4">
    <source>
        <dbReference type="ARBA" id="ARBA00022692"/>
    </source>
</evidence>
<dbReference type="InterPro" id="IPR036765">
    <property type="entry name" value="ZipA_FtsZ-bd_C_sf"/>
</dbReference>
<name>A0ABT1G7N0_9GAMM</name>
<comment type="function">
    <text evidence="8">Essential cell division protein that stabilizes the FtsZ protofilaments by cross-linking them and that serves as a cytoplasmic membrane anchor for the Z ring. Also required for the recruitment to the septal ring of downstream cell division proteins.</text>
</comment>
<keyword evidence="2 9" id="KW-0997">Cell inner membrane</keyword>
<sequence length="357" mass="39365">MPELRLALIVLGIVLVLAVYLYSRWQSGRLQGESSHSRRNSLSRRRPEFKDQDLPSIDPTAPDAGQRDEIEARPSAFSQPEPEAEPPADGEAAEELEPSAAETEWPGTGSDETAPPEQEASEEVDSEPAETDPVLPRVEHGGRRGGPREAAASALSGLKRFARRPGEAPAEPDAGPYTEPEEAPAATAETDDEAPSAEALANFDPESQKIIAMHVMARDEDGMAGERLRQVLETAGTRHGQYNIFHRSERDALGQPKLLLSVANMMEPGYFELETMDEEYFRGISLFAVLPGPLPGVKTFHEMLSLAQTVAEEVNGEVCDEARNPFSRQRATYVEEEITEFERLRRQARARGRGLRR</sequence>
<keyword evidence="6 9" id="KW-0472">Membrane</keyword>
<gene>
    <name evidence="13" type="ORF">J2T60_000920</name>
</gene>
<evidence type="ECO:0000256" key="5">
    <source>
        <dbReference type="ARBA" id="ARBA00022989"/>
    </source>
</evidence>
<dbReference type="NCBIfam" id="TIGR02205">
    <property type="entry name" value="septum_zipA"/>
    <property type="match status" value="1"/>
</dbReference>
<evidence type="ECO:0000256" key="2">
    <source>
        <dbReference type="ARBA" id="ARBA00022519"/>
    </source>
</evidence>
<dbReference type="Gene3D" id="3.30.1400.10">
    <property type="entry name" value="ZipA, C-terminal FtsZ-binding domain"/>
    <property type="match status" value="1"/>
</dbReference>
<evidence type="ECO:0000256" key="9">
    <source>
        <dbReference type="RuleBase" id="RU003613"/>
    </source>
</evidence>